<dbReference type="Pfam" id="PF14033">
    <property type="entry name" value="DUF4246"/>
    <property type="match status" value="1"/>
</dbReference>
<evidence type="ECO:0000313" key="2">
    <source>
        <dbReference type="EMBL" id="KAF2634558.1"/>
    </source>
</evidence>
<evidence type="ECO:0000259" key="1">
    <source>
        <dbReference type="Pfam" id="PF14033"/>
    </source>
</evidence>
<sequence length="85" mass="9584">MLDSKSAKTITHRCKWPMADRHSPSLQNYGNVETKKGTLLAFPNSQRCVSPFQLVDKTRPGHHRFIALRLVDSTKRVISTANVPP</sequence>
<name>A0A6A6RKN4_9PLEO</name>
<dbReference type="AlphaFoldDB" id="A0A6A6RKN4"/>
<dbReference type="PANTHER" id="PTHR33119:SF1">
    <property type="entry name" value="FE2OG DIOXYGENASE DOMAIN-CONTAINING PROTEIN"/>
    <property type="match status" value="1"/>
</dbReference>
<reference evidence="2" key="1">
    <citation type="journal article" date="2020" name="Stud. Mycol.">
        <title>101 Dothideomycetes genomes: a test case for predicting lifestyles and emergence of pathogens.</title>
        <authorList>
            <person name="Haridas S."/>
            <person name="Albert R."/>
            <person name="Binder M."/>
            <person name="Bloem J."/>
            <person name="Labutti K."/>
            <person name="Salamov A."/>
            <person name="Andreopoulos B."/>
            <person name="Baker S."/>
            <person name="Barry K."/>
            <person name="Bills G."/>
            <person name="Bluhm B."/>
            <person name="Cannon C."/>
            <person name="Castanera R."/>
            <person name="Culley D."/>
            <person name="Daum C."/>
            <person name="Ezra D."/>
            <person name="Gonzalez J."/>
            <person name="Henrissat B."/>
            <person name="Kuo A."/>
            <person name="Liang C."/>
            <person name="Lipzen A."/>
            <person name="Lutzoni F."/>
            <person name="Magnuson J."/>
            <person name="Mondo S."/>
            <person name="Nolan M."/>
            <person name="Ohm R."/>
            <person name="Pangilinan J."/>
            <person name="Park H.-J."/>
            <person name="Ramirez L."/>
            <person name="Alfaro M."/>
            <person name="Sun H."/>
            <person name="Tritt A."/>
            <person name="Yoshinaga Y."/>
            <person name="Zwiers L.-H."/>
            <person name="Turgeon B."/>
            <person name="Goodwin S."/>
            <person name="Spatafora J."/>
            <person name="Crous P."/>
            <person name="Grigoriev I."/>
        </authorList>
    </citation>
    <scope>NUCLEOTIDE SEQUENCE</scope>
    <source>
        <strain evidence="2">CBS 473.64</strain>
    </source>
</reference>
<dbReference type="PANTHER" id="PTHR33119">
    <property type="entry name" value="IFI3P"/>
    <property type="match status" value="1"/>
</dbReference>
<feature type="domain" description="DUF4246" evidence="1">
    <location>
        <begin position="22"/>
        <end position="85"/>
    </location>
</feature>
<dbReference type="EMBL" id="MU006819">
    <property type="protein sequence ID" value="KAF2634558.1"/>
    <property type="molecule type" value="Genomic_DNA"/>
</dbReference>
<dbReference type="Proteomes" id="UP000799753">
    <property type="component" value="Unassembled WGS sequence"/>
</dbReference>
<dbReference type="OrthoDB" id="415532at2759"/>
<evidence type="ECO:0000313" key="3">
    <source>
        <dbReference type="Proteomes" id="UP000799753"/>
    </source>
</evidence>
<dbReference type="InterPro" id="IPR025340">
    <property type="entry name" value="DUF4246"/>
</dbReference>
<dbReference type="InterPro" id="IPR049192">
    <property type="entry name" value="DUF4246_C"/>
</dbReference>
<protein>
    <recommendedName>
        <fullName evidence="1">DUF4246 domain-containing protein</fullName>
    </recommendedName>
</protein>
<gene>
    <name evidence="2" type="ORF">P280DRAFT_538529</name>
</gene>
<keyword evidence="3" id="KW-1185">Reference proteome</keyword>
<organism evidence="2 3">
    <name type="scientific">Massarina eburnea CBS 473.64</name>
    <dbReference type="NCBI Taxonomy" id="1395130"/>
    <lineage>
        <taxon>Eukaryota</taxon>
        <taxon>Fungi</taxon>
        <taxon>Dikarya</taxon>
        <taxon>Ascomycota</taxon>
        <taxon>Pezizomycotina</taxon>
        <taxon>Dothideomycetes</taxon>
        <taxon>Pleosporomycetidae</taxon>
        <taxon>Pleosporales</taxon>
        <taxon>Massarineae</taxon>
        <taxon>Massarinaceae</taxon>
        <taxon>Massarina</taxon>
    </lineage>
</organism>
<proteinExistence type="predicted"/>
<accession>A0A6A6RKN4</accession>